<feature type="region of interest" description="Disordered" evidence="1">
    <location>
        <begin position="497"/>
        <end position="538"/>
    </location>
</feature>
<feature type="compositionally biased region" description="Low complexity" evidence="1">
    <location>
        <begin position="392"/>
        <end position="402"/>
    </location>
</feature>
<sequence length="1788" mass="199796">MNLCRDRGLSPGPLAQKSDTLPLDHQTVTAGPRVWPHAVERSESMERKRLQDVDSLRQVRTSGGEEFSDGIRPYPPISRRRTSQANDDACRDPDKKKEKKWSLGGLFRRRKKDESDSSSQEEGNAPRKGFLARRRSRREKRKQRNSKLVGTFDHIVINPLTQPQNIKPNTPSNMTVNDLKLPNITAVSDIPLGSVISNVGSRVRGSRDSSVGGSIDRLSSRSSHESLQQRQARQETNLTRNSSEGSGSLEGATRRGRKCIMARVEALRDRQRGDSSSEEGDCFVNSHASAVPRFKSDDSLVTLQREGSFNRRSRVARTERYIKRLSRDEESILKKEAEMDPLQRQRLCKSDAEGSFGKSRTGTKGCSNGKWAVTVANRECADYELRVYGRKSSASPSPAQSPLIRPKNIPHRTPSAPSSSTYESSLSTFPTNNSLQTNMTSSLDRKVPHQPLNLRVSNIHPVRISSPLPSSKSSETVSFQGLKNRFDYSMKRPAENSSYKLSSGCNSELSLPGQRSISYDNNIHRPSQLCNSPSSPSTATDEVMVVHFPVARLASFQNKNLSCTPPLGKGNNLSPSCFVAIKQSPPPPPPRDPQRKLFSPPNVQQDTSRPMSYAFEHNSHQGPHQQLKDYSNRGMNQDQKVSYAQLASPQQQHSPISKANEVGIPCISSQKRSNSDDHIENQHPRSRRPIHIQCNNSKMSGHDQPYLSDSQVVMKPPHQDRRNPVLHVTDFWRQREQEGVVKQRKLHIASPKPPLQTVSRSDRSRSNSPHPKDRQPDYVISPESIRGKTAKFKIPPISFPVRPADSQSSLSGQSDISSSLPTTSSRFHSEMSTYDTCESSGAQSGDSLRKKDNSIFRPLSMVLENSESQDQASKSEANEKIGKAIAFVQDTKSNHQLKKEPPTPPTRRFSRQNSNSSLEAIEWMSEEGSEGSKKKRRSTNLDDALTELEAIYKSLRLGDEDLLDRAERRDLPTIHQQGDDLNGIMAYNSYSYRGAESDSGFNYGLVSSSAESLYGSDTPMRRHRAPPLRRSGIPDKVTDDMAFRRLNHKEKSGSQDIRNVVSQAGSYLLVSPVLGQSASSETNFSGLEQKYINIAPKQEPDTTYDDVVYRNIRHTNNTLKVIDPQPPFGIPLGPVTAAPNSDYLHATPEDKYRPTFKPRKSPDVVKDDLAFRNLRKDQQKDPVLFPIDDLNTFLTTANSNVNQKSDSNFSLRKKRAVRSLSANLQNITRKEPLSLSINNCDQDFEKAQSLSDLPEALQVAQKILEGKDVIGGGTVKFRNLSLTSGASSENNRLGSDLECSSEITSQGVRRHSSNPTGWLERTHLNDRLSLCTGTNTSTETLTDSRANLLQESLNKRSSWQQKLRVFIPPVSSNESTMQLQRYTPPITQERKLSRPPLDFNKHKSSIAPIPITESPLTLGPSLPVPETIPGSPLDEGQLEELLSALAREAQVTSETLGRELKELTQDAINLPYLKDSISKQINEASIEKPNVEQDDFTVNSTKNDSVSSLPISQLSECLKQTRKNLEFNETQSIQQQRDQQIKQIEYNNLVGRDPELQEKQQNIQELKMRELDEIDQRKHKLVEMELQQLAATEERLPSLLDDTAPTLDGLKQNLKEFVESSRTFNNNSGEISTYDNVNETTENIPTKELDTNKTADTSSKEQQCEQHTKEENPMGINETVSEEAEDKNQERFDTVPSKEEPYCCIQSPKDPSSSQTHPTKSDTDADALPQQCRGSEGEKACGWLLDRAPLWVACSYCIACTHQIAGLDLLMILGIVLTIISIITALVM</sequence>
<protein>
    <submittedName>
        <fullName evidence="3">(California timema) hypothetical protein</fullName>
    </submittedName>
</protein>
<feature type="region of interest" description="Disordered" evidence="1">
    <location>
        <begin position="578"/>
        <end position="608"/>
    </location>
</feature>
<feature type="region of interest" description="Disordered" evidence="1">
    <location>
        <begin position="1628"/>
        <end position="1731"/>
    </location>
</feature>
<reference evidence="3" key="1">
    <citation type="submission" date="2020-11" db="EMBL/GenBank/DDBJ databases">
        <authorList>
            <person name="Tran Van P."/>
        </authorList>
    </citation>
    <scope>NUCLEOTIDE SEQUENCE</scope>
</reference>
<feature type="region of interest" description="Disordered" evidence="1">
    <location>
        <begin position="389"/>
        <end position="428"/>
    </location>
</feature>
<evidence type="ECO:0000256" key="2">
    <source>
        <dbReference type="SAM" id="Phobius"/>
    </source>
</evidence>
<keyword evidence="2" id="KW-1133">Transmembrane helix</keyword>
<feature type="region of interest" description="Disordered" evidence="1">
    <location>
        <begin position="1012"/>
        <end position="1035"/>
    </location>
</feature>
<feature type="compositionally biased region" description="Polar residues" evidence="1">
    <location>
        <begin position="1709"/>
        <end position="1718"/>
    </location>
</feature>
<feature type="compositionally biased region" description="Basic and acidic residues" evidence="1">
    <location>
        <begin position="38"/>
        <end position="57"/>
    </location>
</feature>
<feature type="region of interest" description="Disordered" evidence="1">
    <location>
        <begin position="887"/>
        <end position="915"/>
    </location>
</feature>
<feature type="compositionally biased region" description="Polar residues" evidence="1">
    <location>
        <begin position="830"/>
        <end position="846"/>
    </location>
</feature>
<feature type="compositionally biased region" description="Low complexity" evidence="1">
    <location>
        <begin position="200"/>
        <end position="217"/>
    </location>
</feature>
<feature type="compositionally biased region" description="Basic and acidic residues" evidence="1">
    <location>
        <begin position="1686"/>
        <end position="1701"/>
    </location>
</feature>
<feature type="compositionally biased region" description="Basic and acidic residues" evidence="1">
    <location>
        <begin position="760"/>
        <end position="776"/>
    </location>
</feature>
<feature type="compositionally biased region" description="Polar residues" evidence="1">
    <location>
        <begin position="1628"/>
        <end position="1644"/>
    </location>
</feature>
<feature type="compositionally biased region" description="Basic residues" evidence="1">
    <location>
        <begin position="130"/>
        <end position="145"/>
    </location>
</feature>
<evidence type="ECO:0000313" key="3">
    <source>
        <dbReference type="EMBL" id="CAD7567978.1"/>
    </source>
</evidence>
<dbReference type="EMBL" id="OE179197">
    <property type="protein sequence ID" value="CAD7567978.1"/>
    <property type="molecule type" value="Genomic_DNA"/>
</dbReference>
<keyword evidence="2" id="KW-0812">Transmembrane</keyword>
<feature type="region of interest" description="Disordered" evidence="1">
    <location>
        <begin position="1"/>
        <end position="147"/>
    </location>
</feature>
<name>A0A7R9P2W3_TIMCA</name>
<feature type="transmembrane region" description="Helical" evidence="2">
    <location>
        <begin position="1764"/>
        <end position="1787"/>
    </location>
</feature>
<feature type="compositionally biased region" description="Basic and acidic residues" evidence="1">
    <location>
        <begin position="1645"/>
        <end position="1672"/>
    </location>
</feature>
<proteinExistence type="predicted"/>
<gene>
    <name evidence="3" type="ORF">TCMB3V08_LOCUS754</name>
</gene>
<feature type="compositionally biased region" description="Polar residues" evidence="1">
    <location>
        <begin position="225"/>
        <end position="246"/>
    </location>
</feature>
<accession>A0A7R9P2W3</accession>
<feature type="compositionally biased region" description="Low complexity" evidence="1">
    <location>
        <begin position="413"/>
        <end position="428"/>
    </location>
</feature>
<organism evidence="3">
    <name type="scientific">Timema californicum</name>
    <name type="common">California timema</name>
    <name type="synonym">Walking stick</name>
    <dbReference type="NCBI Taxonomy" id="61474"/>
    <lineage>
        <taxon>Eukaryota</taxon>
        <taxon>Metazoa</taxon>
        <taxon>Ecdysozoa</taxon>
        <taxon>Arthropoda</taxon>
        <taxon>Hexapoda</taxon>
        <taxon>Insecta</taxon>
        <taxon>Pterygota</taxon>
        <taxon>Neoptera</taxon>
        <taxon>Polyneoptera</taxon>
        <taxon>Phasmatodea</taxon>
        <taxon>Timematodea</taxon>
        <taxon>Timematoidea</taxon>
        <taxon>Timematidae</taxon>
        <taxon>Timema</taxon>
    </lineage>
</organism>
<feature type="compositionally biased region" description="Basic and acidic residues" evidence="1">
    <location>
        <begin position="673"/>
        <end position="683"/>
    </location>
</feature>
<feature type="compositionally biased region" description="Low complexity" evidence="1">
    <location>
        <begin position="805"/>
        <end position="826"/>
    </location>
</feature>
<feature type="region of interest" description="Disordered" evidence="1">
    <location>
        <begin position="741"/>
        <end position="850"/>
    </location>
</feature>
<keyword evidence="2" id="KW-0472">Membrane</keyword>
<feature type="region of interest" description="Disordered" evidence="1">
    <location>
        <begin position="200"/>
        <end position="254"/>
    </location>
</feature>
<feature type="region of interest" description="Disordered" evidence="1">
    <location>
        <begin position="668"/>
        <end position="724"/>
    </location>
</feature>
<evidence type="ECO:0000256" key="1">
    <source>
        <dbReference type="SAM" id="MobiDB-lite"/>
    </source>
</evidence>